<evidence type="ECO:0000259" key="1">
    <source>
        <dbReference type="Pfam" id="PF19502"/>
    </source>
</evidence>
<dbReference type="OrthoDB" id="121150at2"/>
<dbReference type="InterPro" id="IPR043519">
    <property type="entry name" value="NT_sf"/>
</dbReference>
<dbReference type="Gene3D" id="3.30.460.40">
    <property type="match status" value="1"/>
</dbReference>
<comment type="caution">
    <text evidence="2">The sequence shown here is derived from an EMBL/GenBank/DDBJ whole genome shotgun (WGS) entry which is preliminary data.</text>
</comment>
<reference evidence="2 3" key="1">
    <citation type="submission" date="2018-11" db="EMBL/GenBank/DDBJ databases">
        <title>Draft genome sequence of Ferruginibacter sp. BO-59.</title>
        <authorList>
            <person name="Im W.T."/>
        </authorList>
    </citation>
    <scope>NUCLEOTIDE SEQUENCE [LARGE SCALE GENOMIC DNA]</scope>
    <source>
        <strain evidence="2 3">BO-59</strain>
    </source>
</reference>
<feature type="domain" description="DUF6036" evidence="1">
    <location>
        <begin position="19"/>
        <end position="147"/>
    </location>
</feature>
<gene>
    <name evidence="2" type="ORF">EFY79_09240</name>
</gene>
<dbReference type="RefSeq" id="WP_123120416.1">
    <property type="nucleotide sequence ID" value="NZ_RJJR01000006.1"/>
</dbReference>
<dbReference type="EMBL" id="RJJR01000006">
    <property type="protein sequence ID" value="RNI36932.1"/>
    <property type="molecule type" value="Genomic_DNA"/>
</dbReference>
<name>A0A3M9NGL6_9BACT</name>
<dbReference type="Proteomes" id="UP000267223">
    <property type="component" value="Unassembled WGS sequence"/>
</dbReference>
<dbReference type="InterPro" id="IPR045792">
    <property type="entry name" value="DUF6036"/>
</dbReference>
<proteinExistence type="predicted"/>
<evidence type="ECO:0000313" key="3">
    <source>
        <dbReference type="Proteomes" id="UP000267223"/>
    </source>
</evidence>
<sequence length="157" mass="18093">MKRKIKLEKDILDFVELCNKHEVRYLVIGGYAVSIHGHPRSTKDIDVCIEMSELNASKMISVINEFGFGSLKLDKEDFLKKDLVTQLGFPPLRIDILNDLDGVNFEEAWNNKKIVTFEHVPVNFIGYNELLIVKQKSARSQDIADIEMLKKRNKESK</sequence>
<dbReference type="Pfam" id="PF19502">
    <property type="entry name" value="DUF6036"/>
    <property type="match status" value="1"/>
</dbReference>
<evidence type="ECO:0000313" key="2">
    <source>
        <dbReference type="EMBL" id="RNI36932.1"/>
    </source>
</evidence>
<dbReference type="SUPFAM" id="SSF81301">
    <property type="entry name" value="Nucleotidyltransferase"/>
    <property type="match status" value="1"/>
</dbReference>
<keyword evidence="3" id="KW-1185">Reference proteome</keyword>
<dbReference type="AlphaFoldDB" id="A0A3M9NGL6"/>
<protein>
    <recommendedName>
        <fullName evidence="1">DUF6036 domain-containing protein</fullName>
    </recommendedName>
</protein>
<accession>A0A3M9NGL6</accession>
<organism evidence="2 3">
    <name type="scientific">Hanamia caeni</name>
    <dbReference type="NCBI Taxonomy" id="2294116"/>
    <lineage>
        <taxon>Bacteria</taxon>
        <taxon>Pseudomonadati</taxon>
        <taxon>Bacteroidota</taxon>
        <taxon>Chitinophagia</taxon>
        <taxon>Chitinophagales</taxon>
        <taxon>Chitinophagaceae</taxon>
        <taxon>Hanamia</taxon>
    </lineage>
</organism>